<dbReference type="Pfam" id="PF00646">
    <property type="entry name" value="F-box"/>
    <property type="match status" value="1"/>
</dbReference>
<dbReference type="Proteomes" id="UP001153620">
    <property type="component" value="Chromosome 2"/>
</dbReference>
<keyword evidence="3" id="KW-1185">Reference proteome</keyword>
<dbReference type="AlphaFoldDB" id="A0A9N9RUW4"/>
<evidence type="ECO:0000313" key="3">
    <source>
        <dbReference type="Proteomes" id="UP001153620"/>
    </source>
</evidence>
<reference evidence="2" key="1">
    <citation type="submission" date="2022-01" db="EMBL/GenBank/DDBJ databases">
        <authorList>
            <person name="King R."/>
        </authorList>
    </citation>
    <scope>NUCLEOTIDE SEQUENCE</scope>
</reference>
<organism evidence="2 3">
    <name type="scientific">Chironomus riparius</name>
    <dbReference type="NCBI Taxonomy" id="315576"/>
    <lineage>
        <taxon>Eukaryota</taxon>
        <taxon>Metazoa</taxon>
        <taxon>Ecdysozoa</taxon>
        <taxon>Arthropoda</taxon>
        <taxon>Hexapoda</taxon>
        <taxon>Insecta</taxon>
        <taxon>Pterygota</taxon>
        <taxon>Neoptera</taxon>
        <taxon>Endopterygota</taxon>
        <taxon>Diptera</taxon>
        <taxon>Nematocera</taxon>
        <taxon>Chironomoidea</taxon>
        <taxon>Chironomidae</taxon>
        <taxon>Chironominae</taxon>
        <taxon>Chironomus</taxon>
    </lineage>
</organism>
<evidence type="ECO:0000259" key="1">
    <source>
        <dbReference type="Pfam" id="PF00646"/>
    </source>
</evidence>
<dbReference type="EMBL" id="OU895878">
    <property type="protein sequence ID" value="CAG9803722.1"/>
    <property type="molecule type" value="Genomic_DNA"/>
</dbReference>
<dbReference type="InterPro" id="IPR001810">
    <property type="entry name" value="F-box_dom"/>
</dbReference>
<proteinExistence type="predicted"/>
<name>A0A9N9RUW4_9DIPT</name>
<dbReference type="InterPro" id="IPR036047">
    <property type="entry name" value="F-box-like_dom_sf"/>
</dbReference>
<evidence type="ECO:0000313" key="2">
    <source>
        <dbReference type="EMBL" id="CAG9803722.1"/>
    </source>
</evidence>
<reference evidence="2" key="2">
    <citation type="submission" date="2022-10" db="EMBL/GenBank/DDBJ databases">
        <authorList>
            <consortium name="ENA_rothamsted_submissions"/>
            <consortium name="culmorum"/>
            <person name="King R."/>
        </authorList>
    </citation>
    <scope>NUCLEOTIDE SEQUENCE</scope>
</reference>
<sequence>MGITLTDNNFELIFQHLSFNDILNLSQVSKNLSEIISNSPKCMLKVTLNLHIDDNNQVVEFLQFFRQNKRKYQNVKVDCHNNHYITEKYMLILKTIERSIVNLEVKNASFRWDEINTRNFHDQWLILTDLKKLKICSINDYTAEIFFISCTYLEQLHVENVRLSKYFNYCLRVNEKLKDLKILHPQGISYDYEFYGFTAYNFNLDYLHFNCKENREKNKHAFLKRVIYPILTTQVRNLKRCRIKGVYFDAVNIVLETLNQDDFKCKSLNYAVTSAHAKFTINDLQFFCIEMNEIHAEFCNNLMVFIERQNDSLKKICITSNIIDEDISCILFKNYLNVDYLSIGGSLELINGRNDKITKIITSATCIEELKTLLKLSPCLKVLQIFSLSKELLEFVTKELKDLEIIKFHFMDVDSYSSDIKLEQLTSFDPFLRICDDLHELLFQHFVDDSFAEELTRTWTRFYFK</sequence>
<accession>A0A9N9RUW4</accession>
<feature type="domain" description="F-box" evidence="1">
    <location>
        <begin position="9"/>
        <end position="40"/>
    </location>
</feature>
<dbReference type="CDD" id="cd09917">
    <property type="entry name" value="F-box_SF"/>
    <property type="match status" value="1"/>
</dbReference>
<gene>
    <name evidence="2" type="ORF">CHIRRI_LOCUS6619</name>
</gene>
<dbReference type="SUPFAM" id="SSF81383">
    <property type="entry name" value="F-box domain"/>
    <property type="match status" value="1"/>
</dbReference>
<protein>
    <recommendedName>
        <fullName evidence="1">F-box domain-containing protein</fullName>
    </recommendedName>
</protein>